<evidence type="ECO:0000313" key="1">
    <source>
        <dbReference type="EMBL" id="MBM6617276.1"/>
    </source>
</evidence>
<gene>
    <name evidence="1" type="ORF">JR050_06255</name>
</gene>
<keyword evidence="2" id="KW-1185">Reference proteome</keyword>
<sequence length="136" mass="15784">MNTNEYDRDYIEIIEMVPILMDDFLSGGETVAEASGMTLVELEDLFIKAMPLKIIAYIELLNYPKLRGNAELTTYYLNRIINEIGSFDFYNNLNEENRKRFGKSLLDLLTMPQKKIKMNERAMVNFAPMINESLIT</sequence>
<dbReference type="Proteomes" id="UP001518925">
    <property type="component" value="Unassembled WGS sequence"/>
</dbReference>
<protein>
    <recommendedName>
        <fullName evidence="3">DUF3969 family protein</fullName>
    </recommendedName>
</protein>
<dbReference type="EMBL" id="JAFELM010000021">
    <property type="protein sequence ID" value="MBM6617276.1"/>
    <property type="molecule type" value="Genomic_DNA"/>
</dbReference>
<name>A0ABS2DI87_9BACI</name>
<organism evidence="1 2">
    <name type="scientific">Bacillus suaedaesalsae</name>
    <dbReference type="NCBI Taxonomy" id="2810349"/>
    <lineage>
        <taxon>Bacteria</taxon>
        <taxon>Bacillati</taxon>
        <taxon>Bacillota</taxon>
        <taxon>Bacilli</taxon>
        <taxon>Bacillales</taxon>
        <taxon>Bacillaceae</taxon>
        <taxon>Bacillus</taxon>
    </lineage>
</organism>
<proteinExistence type="predicted"/>
<accession>A0ABS2DI87</accession>
<evidence type="ECO:0008006" key="3">
    <source>
        <dbReference type="Google" id="ProtNLM"/>
    </source>
</evidence>
<comment type="caution">
    <text evidence="1">The sequence shown here is derived from an EMBL/GenBank/DDBJ whole genome shotgun (WGS) entry which is preliminary data.</text>
</comment>
<evidence type="ECO:0000313" key="2">
    <source>
        <dbReference type="Proteomes" id="UP001518925"/>
    </source>
</evidence>
<reference evidence="1 2" key="1">
    <citation type="submission" date="2021-02" db="EMBL/GenBank/DDBJ databases">
        <title>Bacillus sp. RD4P76, an endophyte from a halophyte.</title>
        <authorList>
            <person name="Sun J.-Q."/>
        </authorList>
    </citation>
    <scope>NUCLEOTIDE SEQUENCE [LARGE SCALE GENOMIC DNA]</scope>
    <source>
        <strain evidence="1 2">RD4P76</strain>
    </source>
</reference>
<dbReference type="RefSeq" id="WP_204202655.1">
    <property type="nucleotide sequence ID" value="NZ_JAFELM010000021.1"/>
</dbReference>